<dbReference type="EMBL" id="UZAM01016766">
    <property type="protein sequence ID" value="VDP44658.1"/>
    <property type="molecule type" value="Genomic_DNA"/>
</dbReference>
<proteinExistence type="predicted"/>
<keyword evidence="2" id="KW-1185">Reference proteome</keyword>
<gene>
    <name evidence="1" type="ORF">SBAD_LOCUS12003</name>
</gene>
<dbReference type="WBParaSite" id="SBAD_0001240301-mRNA-1">
    <property type="protein sequence ID" value="SBAD_0001240301-mRNA-1"/>
    <property type="gene ID" value="SBAD_0001240301"/>
</dbReference>
<dbReference type="AlphaFoldDB" id="A0A183J805"/>
<evidence type="ECO:0000313" key="1">
    <source>
        <dbReference type="EMBL" id="VDP44658.1"/>
    </source>
</evidence>
<name>A0A183J805_9BILA</name>
<dbReference type="Proteomes" id="UP000270296">
    <property type="component" value="Unassembled WGS sequence"/>
</dbReference>
<organism evidence="3">
    <name type="scientific">Soboliphyme baturini</name>
    <dbReference type="NCBI Taxonomy" id="241478"/>
    <lineage>
        <taxon>Eukaryota</taxon>
        <taxon>Metazoa</taxon>
        <taxon>Ecdysozoa</taxon>
        <taxon>Nematoda</taxon>
        <taxon>Enoplea</taxon>
        <taxon>Dorylaimia</taxon>
        <taxon>Dioctophymatida</taxon>
        <taxon>Dioctophymatoidea</taxon>
        <taxon>Soboliphymatidae</taxon>
        <taxon>Soboliphyme</taxon>
    </lineage>
</organism>
<evidence type="ECO:0000313" key="2">
    <source>
        <dbReference type="Proteomes" id="UP000270296"/>
    </source>
</evidence>
<protein>
    <submittedName>
        <fullName evidence="3">DHC_N1 domain-containing protein</fullName>
    </submittedName>
</protein>
<accession>A0A183J805</accession>
<reference evidence="1 2" key="2">
    <citation type="submission" date="2018-11" db="EMBL/GenBank/DDBJ databases">
        <authorList>
            <consortium name="Pathogen Informatics"/>
        </authorList>
    </citation>
    <scope>NUCLEOTIDE SEQUENCE [LARGE SCALE GENOMIC DNA]</scope>
</reference>
<sequence length="401" mass="46271">MIEFQNFVTEFCALRERVSNLYDSTNWQTTEVFDIVIEKSGQDILDRGDRLIVACREYAKALLATPYTPYLHAQCRSLLRNHEHEWQIFRTEFYSTLNQLRTCRPIVDSARKRYEKLIRDAADCRARKDLLLSSHSQTHSFVQPVCEKMRRSFEKKVRLAAAFIQYMDVKERVADQLTSLPADSSSKIFETWQAEVNRIPISCLQRNFNRQIEEVLCMAMTRLPDATRPQSVEAECNRLRDHTPSAPSMRRLVIDDVEDICREFCISDFPVCDCRCPCDDGAIPTVDSLASANADMLHILDAVLELFDYILLCVERATKIALHVSNALPIVVQEFAELDEQHLKKAVIDFDRAVAPSGFLSVLITSLRDSPDDVQRQWKPVLYGLERAVNENRRICDERLD</sequence>
<evidence type="ECO:0000313" key="3">
    <source>
        <dbReference type="WBParaSite" id="SBAD_0001240301-mRNA-1"/>
    </source>
</evidence>
<reference evidence="3" key="1">
    <citation type="submission" date="2016-06" db="UniProtKB">
        <authorList>
            <consortium name="WormBaseParasite"/>
        </authorList>
    </citation>
    <scope>IDENTIFICATION</scope>
</reference>